<protein>
    <submittedName>
        <fullName evidence="1">Uncharacterized protein</fullName>
    </submittedName>
</protein>
<dbReference type="EMBL" id="CYZX01000029">
    <property type="protein sequence ID" value="CUP16845.1"/>
    <property type="molecule type" value="Genomic_DNA"/>
</dbReference>
<dbReference type="RefSeq" id="WP_005210118.1">
    <property type="nucleotide sequence ID" value="NZ_CABIXQ010000029.1"/>
</dbReference>
<evidence type="ECO:0000313" key="1">
    <source>
        <dbReference type="EMBL" id="CUP16845.1"/>
    </source>
</evidence>
<name>A0A174L4X2_9CLOT</name>
<proteinExistence type="predicted"/>
<dbReference type="AlphaFoldDB" id="A0A174L4X2"/>
<gene>
    <name evidence="1" type="ORF">ERS852471_03127</name>
</gene>
<dbReference type="OrthoDB" id="2085017at2"/>
<dbReference type="Proteomes" id="UP000095594">
    <property type="component" value="Unassembled WGS sequence"/>
</dbReference>
<reference evidence="1 2" key="1">
    <citation type="submission" date="2015-09" db="EMBL/GenBank/DDBJ databases">
        <authorList>
            <consortium name="Pathogen Informatics"/>
        </authorList>
    </citation>
    <scope>NUCLEOTIDE SEQUENCE [LARGE SCALE GENOMIC DNA]</scope>
    <source>
        <strain evidence="1 2">2789STDY5834856</strain>
    </source>
</reference>
<organism evidence="1 2">
    <name type="scientific">Clostridium disporicum</name>
    <dbReference type="NCBI Taxonomy" id="84024"/>
    <lineage>
        <taxon>Bacteria</taxon>
        <taxon>Bacillati</taxon>
        <taxon>Bacillota</taxon>
        <taxon>Clostridia</taxon>
        <taxon>Eubacteriales</taxon>
        <taxon>Clostridiaceae</taxon>
        <taxon>Clostridium</taxon>
    </lineage>
</organism>
<sequence>MNELIKILRDYDNDDIIKDFLLDKELEFYNNDMKDIIISLGFYIPNYNILTSLLEIHDSVDPTETEMFANGPITNVINIYHTNISYLYLVRREQFGLRDEDAIITELVFSNNTKELMNKLKIDLCNRNIVRESKQSL</sequence>
<accession>A0A174L4X2</accession>
<evidence type="ECO:0000313" key="2">
    <source>
        <dbReference type="Proteomes" id="UP000095594"/>
    </source>
</evidence>